<sequence length="105" mass="10890">MHVGVDPRNRGREGLAPRHLRPAARTHTQDGAAIAAVGGRDATQAPPLRGRAEADAPAHSCANAVLAACACAPLCARPCSQLFQGSERCRFSVRDNSGGRCCSSV</sequence>
<reference evidence="1" key="1">
    <citation type="submission" date="2023-05" db="EMBL/GenBank/DDBJ databases">
        <authorList>
            <consortium name="ELIXIR-Norway"/>
        </authorList>
    </citation>
    <scope>NUCLEOTIDE SEQUENCE</scope>
</reference>
<name>A0ACB0FH39_RANTA</name>
<accession>A0ACB0FH39</accession>
<evidence type="ECO:0000313" key="1">
    <source>
        <dbReference type="EMBL" id="CAI9712305.1"/>
    </source>
</evidence>
<gene>
    <name evidence="1" type="ORF">MRATA1EN3_LOCUS23518</name>
</gene>
<organism evidence="1 2">
    <name type="scientific">Rangifer tarandus platyrhynchus</name>
    <name type="common">Svalbard reindeer</name>
    <dbReference type="NCBI Taxonomy" id="3082113"/>
    <lineage>
        <taxon>Eukaryota</taxon>
        <taxon>Metazoa</taxon>
        <taxon>Chordata</taxon>
        <taxon>Craniata</taxon>
        <taxon>Vertebrata</taxon>
        <taxon>Euteleostomi</taxon>
        <taxon>Mammalia</taxon>
        <taxon>Eutheria</taxon>
        <taxon>Laurasiatheria</taxon>
        <taxon>Artiodactyla</taxon>
        <taxon>Ruminantia</taxon>
        <taxon>Pecora</taxon>
        <taxon>Cervidae</taxon>
        <taxon>Odocoileinae</taxon>
        <taxon>Rangifer</taxon>
    </lineage>
</organism>
<dbReference type="Proteomes" id="UP001162501">
    <property type="component" value="Chromosome 7"/>
</dbReference>
<evidence type="ECO:0000313" key="2">
    <source>
        <dbReference type="Proteomes" id="UP001162501"/>
    </source>
</evidence>
<protein>
    <submittedName>
        <fullName evidence="1">Uncharacterized protein</fullName>
    </submittedName>
</protein>
<dbReference type="EMBL" id="OX596091">
    <property type="protein sequence ID" value="CAI9712305.1"/>
    <property type="molecule type" value="Genomic_DNA"/>
</dbReference>
<proteinExistence type="predicted"/>